<dbReference type="GO" id="GO:0009897">
    <property type="term" value="C:external side of plasma membrane"/>
    <property type="evidence" value="ECO:0007669"/>
    <property type="project" value="TreeGrafter"/>
</dbReference>
<dbReference type="Gene3D" id="2.60.40.10">
    <property type="entry name" value="Immunoglobulins"/>
    <property type="match status" value="1"/>
</dbReference>
<proteinExistence type="predicted"/>
<accession>A0A8T2L9D4</accession>
<keyword evidence="4" id="KW-0675">Receptor</keyword>
<keyword evidence="2" id="KW-0812">Transmembrane</keyword>
<dbReference type="PANTHER" id="PTHR23037">
    <property type="entry name" value="CYTOKINE RECEPTOR"/>
    <property type="match status" value="1"/>
</dbReference>
<reference evidence="4 5" key="1">
    <citation type="submission" date="2021-07" db="EMBL/GenBank/DDBJ databases">
        <authorList>
            <person name="Imarazene B."/>
            <person name="Zahm M."/>
            <person name="Klopp C."/>
            <person name="Cabau C."/>
            <person name="Beille S."/>
            <person name="Jouanno E."/>
            <person name="Castinel A."/>
            <person name="Lluch J."/>
            <person name="Gil L."/>
            <person name="Kuchtly C."/>
            <person name="Lopez Roques C."/>
            <person name="Donnadieu C."/>
            <person name="Parrinello H."/>
            <person name="Journot L."/>
            <person name="Du K."/>
            <person name="Schartl M."/>
            <person name="Retaux S."/>
            <person name="Guiguen Y."/>
        </authorList>
    </citation>
    <scope>NUCLEOTIDE SEQUENCE [LARGE SCALE GENOMIC DNA]</scope>
    <source>
        <strain evidence="4">Pach_M1</strain>
        <tissue evidence="4">Testis</tissue>
    </source>
</reference>
<evidence type="ECO:0000256" key="2">
    <source>
        <dbReference type="SAM" id="Phobius"/>
    </source>
</evidence>
<feature type="transmembrane region" description="Helical" evidence="2">
    <location>
        <begin position="222"/>
        <end position="243"/>
    </location>
</feature>
<evidence type="ECO:0000256" key="1">
    <source>
        <dbReference type="SAM" id="MobiDB-lite"/>
    </source>
</evidence>
<feature type="compositionally biased region" description="Basic and acidic residues" evidence="1">
    <location>
        <begin position="327"/>
        <end position="344"/>
    </location>
</feature>
<dbReference type="InterPro" id="IPR013783">
    <property type="entry name" value="Ig-like_fold"/>
</dbReference>
<feature type="region of interest" description="Disordered" evidence="1">
    <location>
        <begin position="300"/>
        <end position="363"/>
    </location>
</feature>
<dbReference type="EMBL" id="JAICCE010000017">
    <property type="protein sequence ID" value="KAG9265591.1"/>
    <property type="molecule type" value="Genomic_DNA"/>
</dbReference>
<dbReference type="GO" id="GO:0046427">
    <property type="term" value="P:positive regulation of receptor signaling pathway via JAK-STAT"/>
    <property type="evidence" value="ECO:0007669"/>
    <property type="project" value="TreeGrafter"/>
</dbReference>
<feature type="chain" id="PRO_5035802378" evidence="3">
    <location>
        <begin position="20"/>
        <end position="380"/>
    </location>
</feature>
<dbReference type="PANTHER" id="PTHR23037:SF27">
    <property type="entry name" value="INTERLEUKIN-7 RECEPTOR SUBUNIT ALPHA"/>
    <property type="match status" value="1"/>
</dbReference>
<dbReference type="Proteomes" id="UP000752171">
    <property type="component" value="Unassembled WGS sequence"/>
</dbReference>
<organism evidence="4 5">
    <name type="scientific">Astyanax mexicanus</name>
    <name type="common">Blind cave fish</name>
    <name type="synonym">Astyanax fasciatus mexicanus</name>
    <dbReference type="NCBI Taxonomy" id="7994"/>
    <lineage>
        <taxon>Eukaryota</taxon>
        <taxon>Metazoa</taxon>
        <taxon>Chordata</taxon>
        <taxon>Craniata</taxon>
        <taxon>Vertebrata</taxon>
        <taxon>Euteleostomi</taxon>
        <taxon>Actinopterygii</taxon>
        <taxon>Neopterygii</taxon>
        <taxon>Teleostei</taxon>
        <taxon>Ostariophysi</taxon>
        <taxon>Characiformes</taxon>
        <taxon>Characoidei</taxon>
        <taxon>Acestrorhamphidae</taxon>
        <taxon>Acestrorhamphinae</taxon>
        <taxon>Astyanax</taxon>
    </lineage>
</organism>
<comment type="caution">
    <text evidence="4">The sequence shown here is derived from an EMBL/GenBank/DDBJ whole genome shotgun (WGS) entry which is preliminary data.</text>
</comment>
<feature type="compositionally biased region" description="Acidic residues" evidence="1">
    <location>
        <begin position="317"/>
        <end position="326"/>
    </location>
</feature>
<dbReference type="AlphaFoldDB" id="A0A8T2L9D4"/>
<sequence>MMEGVLWIFLILCPLLAHSQSGDGDAEPIVAVCSSMISSKTNNLTCEMNEEDIDSIQSVKLCFIGCTNGTLGNNSLSFVNIPSPIGAYELQMYLKGGGVNRQKIDLVKIVKIPVPLVKNVTFKSDMVHIYIKYKHDLVDKPTYQVQVWGAGNRATDRESVLWEYEPVNIAQLLKGNGVYHVRVRASPENSDNYFNGSWTAWSPVKKFEVHMKDVPITEDPPYIMYIILCTSMVVVIGITLVILRWKKKIKAYISPNIPNPKATLAHIHREKERPPVSFSPEIFNDISINRVDYAEEKQLDPDLEEEAQDDTAGSCQSEEEEGDEEDSSTRVEEEMSHLKIKLLDQPEQEDNQVGRTSVAGVRRDCRDESYVTMSSLYRTE</sequence>
<evidence type="ECO:0000313" key="4">
    <source>
        <dbReference type="EMBL" id="KAG9265591.1"/>
    </source>
</evidence>
<dbReference type="OrthoDB" id="8611929at2759"/>
<feature type="signal peptide" evidence="3">
    <location>
        <begin position="1"/>
        <end position="19"/>
    </location>
</feature>
<keyword evidence="2" id="KW-1133">Transmembrane helix</keyword>
<gene>
    <name evidence="4" type="primary">IL7R</name>
    <name evidence="4" type="ORF">AMEX_G20044</name>
</gene>
<keyword evidence="3" id="KW-0732">Signal</keyword>
<dbReference type="GO" id="GO:0030097">
    <property type="term" value="P:hemopoiesis"/>
    <property type="evidence" value="ECO:0007669"/>
    <property type="project" value="TreeGrafter"/>
</dbReference>
<keyword evidence="2" id="KW-0472">Membrane</keyword>
<protein>
    <submittedName>
        <fullName evidence="4">Interleukin-7 receptor subunit alpha isoform X2</fullName>
    </submittedName>
</protein>
<evidence type="ECO:0000313" key="5">
    <source>
        <dbReference type="Proteomes" id="UP000752171"/>
    </source>
</evidence>
<name>A0A8T2L9D4_ASTMX</name>
<evidence type="ECO:0000256" key="3">
    <source>
        <dbReference type="SAM" id="SignalP"/>
    </source>
</evidence>
<dbReference type="GO" id="GO:0004896">
    <property type="term" value="F:cytokine receptor activity"/>
    <property type="evidence" value="ECO:0007669"/>
    <property type="project" value="TreeGrafter"/>
</dbReference>